<protein>
    <submittedName>
        <fullName evidence="2">Uncharacterized protein</fullName>
    </submittedName>
</protein>
<keyword evidence="1" id="KW-0175">Coiled coil</keyword>
<comment type="caution">
    <text evidence="2">The sequence shown here is derived from an EMBL/GenBank/DDBJ whole genome shotgun (WGS) entry which is preliminary data.</text>
</comment>
<evidence type="ECO:0000313" key="3">
    <source>
        <dbReference type="Proteomes" id="UP001457898"/>
    </source>
</evidence>
<gene>
    <name evidence="2" type="ORF">WMO65_26265</name>
</gene>
<evidence type="ECO:0000313" key="2">
    <source>
        <dbReference type="EMBL" id="MEQ2434494.1"/>
    </source>
</evidence>
<accession>A0ABV1DVS9</accession>
<evidence type="ECO:0000256" key="1">
    <source>
        <dbReference type="SAM" id="Coils"/>
    </source>
</evidence>
<organism evidence="2 3">
    <name type="scientific">Blautia caccae</name>
    <dbReference type="NCBI Taxonomy" id="3133175"/>
    <lineage>
        <taxon>Bacteria</taxon>
        <taxon>Bacillati</taxon>
        <taxon>Bacillota</taxon>
        <taxon>Clostridia</taxon>
        <taxon>Lachnospirales</taxon>
        <taxon>Lachnospiraceae</taxon>
        <taxon>Blautia</taxon>
    </lineage>
</organism>
<dbReference type="EMBL" id="JBBMFP010000085">
    <property type="protein sequence ID" value="MEQ2434494.1"/>
    <property type="molecule type" value="Genomic_DNA"/>
</dbReference>
<reference evidence="2 3" key="1">
    <citation type="submission" date="2024-03" db="EMBL/GenBank/DDBJ databases">
        <title>Human intestinal bacterial collection.</title>
        <authorList>
            <person name="Pauvert C."/>
            <person name="Hitch T.C.A."/>
            <person name="Clavel T."/>
        </authorList>
    </citation>
    <scope>NUCLEOTIDE SEQUENCE [LARGE SCALE GENOMIC DNA]</scope>
    <source>
        <strain evidence="2 3">CLA-SR-H028</strain>
    </source>
</reference>
<proteinExistence type="predicted"/>
<dbReference type="Proteomes" id="UP001457898">
    <property type="component" value="Unassembled WGS sequence"/>
</dbReference>
<keyword evidence="3" id="KW-1185">Reference proteome</keyword>
<name>A0ABV1DVS9_9FIRM</name>
<dbReference type="RefSeq" id="WP_148393963.1">
    <property type="nucleotide sequence ID" value="NZ_JBBMFP010000085.1"/>
</dbReference>
<sequence length="82" mass="9754">MLDEKDLKSIADLLNSQTNMILNELDNVQLRLTDKMNRLESNMDELKQYYRINKLENENTSLLLQMIKDLQKEVEELKKKIA</sequence>
<feature type="coiled-coil region" evidence="1">
    <location>
        <begin position="22"/>
        <end position="80"/>
    </location>
</feature>